<dbReference type="Proteomes" id="UP000256661">
    <property type="component" value="Unassembled WGS sequence"/>
</dbReference>
<dbReference type="Pfam" id="PF02608">
    <property type="entry name" value="Bmp"/>
    <property type="match status" value="1"/>
</dbReference>
<evidence type="ECO:0000256" key="7">
    <source>
        <dbReference type="SAM" id="SignalP"/>
    </source>
</evidence>
<dbReference type="EMBL" id="QTTT01000001">
    <property type="protein sequence ID" value="REE98283.1"/>
    <property type="molecule type" value="Genomic_DNA"/>
</dbReference>
<dbReference type="PANTHER" id="PTHR34296">
    <property type="entry name" value="TRANSCRIPTIONAL ACTIVATOR PROTEIN MED"/>
    <property type="match status" value="1"/>
</dbReference>
<feature type="domain" description="ABC transporter substrate-binding protein PnrA-like" evidence="8">
    <location>
        <begin position="42"/>
        <end position="345"/>
    </location>
</feature>
<comment type="subcellular location">
    <subcellularLocation>
        <location evidence="1">Cell membrane</location>
        <topology evidence="1">Lipid-anchor</topology>
    </subcellularLocation>
</comment>
<dbReference type="InterPro" id="IPR050957">
    <property type="entry name" value="BMP_lipoprotein"/>
</dbReference>
<evidence type="ECO:0000256" key="5">
    <source>
        <dbReference type="ARBA" id="ARBA00023136"/>
    </source>
</evidence>
<dbReference type="CDD" id="cd06354">
    <property type="entry name" value="PBP1_PrnA-like"/>
    <property type="match status" value="1"/>
</dbReference>
<feature type="chain" id="PRO_5017716393" evidence="7">
    <location>
        <begin position="25"/>
        <end position="358"/>
    </location>
</feature>
<dbReference type="PROSITE" id="PS51257">
    <property type="entry name" value="PROKAR_LIPOPROTEIN"/>
    <property type="match status" value="1"/>
</dbReference>
<sequence length="358" mass="36589">MANSMRLAAGAVGLALVLAGCGSAPEDDDNGSGTGGSKLSACMVTDTGGIDDRSFNAASWAGMQAASKSTGAKVQYSASTSENDYVPNINSLISKKCGLIISVGGLMAEATGQAAKANPNQKFAIVDSASVPPNVYGMEFNTAQSAFQAGYLAAAMSKTGKVATFGGLPIPPVTIFMDGFYEGVQYYNKQKNKKVQVLGWNEANPKSGSMANSFTDQGAGKRIAGNFIQSGADIIFPVAGGTGLGAAAAAKESGGKVSVIWVDTDGCQSAAQYCDVFLTSVMKGIAGAVQTTIETAAKDQALTGSYLGTLQNGGTGLAPFHRFDSKVPAELKAELEKIKQDIVSGSIKITSPNQPKVS</sequence>
<evidence type="ECO:0000256" key="2">
    <source>
        <dbReference type="ARBA" id="ARBA00008610"/>
    </source>
</evidence>
<evidence type="ECO:0000256" key="3">
    <source>
        <dbReference type="ARBA" id="ARBA00022475"/>
    </source>
</evidence>
<protein>
    <submittedName>
        <fullName evidence="9">Nucleoside-binding protein</fullName>
    </submittedName>
</protein>
<name>A0A3D9SW95_9ACTN</name>
<evidence type="ECO:0000256" key="4">
    <source>
        <dbReference type="ARBA" id="ARBA00022729"/>
    </source>
</evidence>
<dbReference type="SUPFAM" id="SSF53822">
    <property type="entry name" value="Periplasmic binding protein-like I"/>
    <property type="match status" value="1"/>
</dbReference>
<keyword evidence="10" id="KW-1185">Reference proteome</keyword>
<comment type="similarity">
    <text evidence="2">Belongs to the BMP lipoprotein family.</text>
</comment>
<feature type="signal peptide" evidence="7">
    <location>
        <begin position="1"/>
        <end position="24"/>
    </location>
</feature>
<evidence type="ECO:0000313" key="10">
    <source>
        <dbReference type="Proteomes" id="UP000256661"/>
    </source>
</evidence>
<dbReference type="AlphaFoldDB" id="A0A3D9SW95"/>
<evidence type="ECO:0000313" key="9">
    <source>
        <dbReference type="EMBL" id="REE98283.1"/>
    </source>
</evidence>
<keyword evidence="3" id="KW-1003">Cell membrane</keyword>
<reference evidence="9 10" key="1">
    <citation type="submission" date="2018-08" db="EMBL/GenBank/DDBJ databases">
        <title>Sequencing the genomes of 1000 actinobacteria strains.</title>
        <authorList>
            <person name="Klenk H.-P."/>
        </authorList>
    </citation>
    <scope>NUCLEOTIDE SEQUENCE [LARGE SCALE GENOMIC DNA]</scope>
    <source>
        <strain evidence="9 10">DSM 43927</strain>
    </source>
</reference>
<accession>A0A3D9SW95</accession>
<dbReference type="InterPro" id="IPR028082">
    <property type="entry name" value="Peripla_BP_I"/>
</dbReference>
<organism evidence="9 10">
    <name type="scientific">Thermomonospora umbrina</name>
    <dbReference type="NCBI Taxonomy" id="111806"/>
    <lineage>
        <taxon>Bacteria</taxon>
        <taxon>Bacillati</taxon>
        <taxon>Actinomycetota</taxon>
        <taxon>Actinomycetes</taxon>
        <taxon>Streptosporangiales</taxon>
        <taxon>Thermomonosporaceae</taxon>
        <taxon>Thermomonospora</taxon>
    </lineage>
</organism>
<dbReference type="GO" id="GO:0005886">
    <property type="term" value="C:plasma membrane"/>
    <property type="evidence" value="ECO:0007669"/>
    <property type="project" value="UniProtKB-SubCell"/>
</dbReference>
<proteinExistence type="inferred from homology"/>
<keyword evidence="5" id="KW-0472">Membrane</keyword>
<evidence type="ECO:0000259" key="8">
    <source>
        <dbReference type="Pfam" id="PF02608"/>
    </source>
</evidence>
<evidence type="ECO:0000256" key="1">
    <source>
        <dbReference type="ARBA" id="ARBA00004193"/>
    </source>
</evidence>
<dbReference type="Gene3D" id="3.40.50.2300">
    <property type="match status" value="2"/>
</dbReference>
<comment type="caution">
    <text evidence="9">The sequence shown here is derived from an EMBL/GenBank/DDBJ whole genome shotgun (WGS) entry which is preliminary data.</text>
</comment>
<evidence type="ECO:0000256" key="6">
    <source>
        <dbReference type="ARBA" id="ARBA00023288"/>
    </source>
</evidence>
<dbReference type="InterPro" id="IPR003760">
    <property type="entry name" value="PnrA-like"/>
</dbReference>
<keyword evidence="4 7" id="KW-0732">Signal</keyword>
<keyword evidence="6" id="KW-0449">Lipoprotein</keyword>
<dbReference type="PANTHER" id="PTHR34296:SF2">
    <property type="entry name" value="ABC TRANSPORTER GUANOSINE-BINDING PROTEIN NUPN"/>
    <property type="match status" value="1"/>
</dbReference>
<gene>
    <name evidence="9" type="ORF">DFJ69_3767</name>
</gene>